<dbReference type="RefSeq" id="WP_179716504.1">
    <property type="nucleotide sequence ID" value="NZ_JACBZT010000001.1"/>
</dbReference>
<organism evidence="1 2">
    <name type="scientific">Petropleomorpha daqingensis</name>
    <dbReference type="NCBI Taxonomy" id="2026353"/>
    <lineage>
        <taxon>Bacteria</taxon>
        <taxon>Bacillati</taxon>
        <taxon>Actinomycetota</taxon>
        <taxon>Actinomycetes</taxon>
        <taxon>Geodermatophilales</taxon>
        <taxon>Geodermatophilaceae</taxon>
        <taxon>Petropleomorpha</taxon>
    </lineage>
</organism>
<protein>
    <submittedName>
        <fullName evidence="1">DNA-binding CsgD family transcriptional regulator</fullName>
    </submittedName>
</protein>
<dbReference type="InterPro" id="IPR016032">
    <property type="entry name" value="Sig_transdc_resp-reg_C-effctor"/>
</dbReference>
<sequence>MSIGGDQGEGAEPLRVLVVGADPDKRRRLARLLAGVAGVEVVGWLESSEALEVLGYDDDELAIVSAEPALRRPKLSARQRDVLIAYAAGNQLMPAVARSLGMDQETLKTHLRRIRVKYREVGRPAPTRRDLYVRAVEDGLLPPPS</sequence>
<evidence type="ECO:0000313" key="1">
    <source>
        <dbReference type="EMBL" id="NYJ05826.1"/>
    </source>
</evidence>
<evidence type="ECO:0000313" key="2">
    <source>
        <dbReference type="Proteomes" id="UP000541969"/>
    </source>
</evidence>
<dbReference type="SUPFAM" id="SSF46894">
    <property type="entry name" value="C-terminal effector domain of the bipartite response regulators"/>
    <property type="match status" value="1"/>
</dbReference>
<dbReference type="GO" id="GO:0003677">
    <property type="term" value="F:DNA binding"/>
    <property type="evidence" value="ECO:0007669"/>
    <property type="project" value="UniProtKB-KW"/>
</dbReference>
<dbReference type="Gene3D" id="1.10.10.10">
    <property type="entry name" value="Winged helix-like DNA-binding domain superfamily/Winged helix DNA-binding domain"/>
    <property type="match status" value="1"/>
</dbReference>
<dbReference type="Proteomes" id="UP000541969">
    <property type="component" value="Unassembled WGS sequence"/>
</dbReference>
<dbReference type="GO" id="GO:0006355">
    <property type="term" value="P:regulation of DNA-templated transcription"/>
    <property type="evidence" value="ECO:0007669"/>
    <property type="project" value="InterPro"/>
</dbReference>
<keyword evidence="2" id="KW-1185">Reference proteome</keyword>
<reference evidence="1 2" key="1">
    <citation type="submission" date="2020-07" db="EMBL/GenBank/DDBJ databases">
        <title>Sequencing the genomes of 1000 actinobacteria strains.</title>
        <authorList>
            <person name="Klenk H.-P."/>
        </authorList>
    </citation>
    <scope>NUCLEOTIDE SEQUENCE [LARGE SCALE GENOMIC DNA]</scope>
    <source>
        <strain evidence="1 2">DSM 104001</strain>
    </source>
</reference>
<name>A0A853CF77_9ACTN</name>
<dbReference type="EMBL" id="JACBZT010000001">
    <property type="protein sequence ID" value="NYJ05826.1"/>
    <property type="molecule type" value="Genomic_DNA"/>
</dbReference>
<dbReference type="InterPro" id="IPR036388">
    <property type="entry name" value="WH-like_DNA-bd_sf"/>
</dbReference>
<comment type="caution">
    <text evidence="1">The sequence shown here is derived from an EMBL/GenBank/DDBJ whole genome shotgun (WGS) entry which is preliminary data.</text>
</comment>
<keyword evidence="1" id="KW-0238">DNA-binding</keyword>
<proteinExistence type="predicted"/>
<accession>A0A853CF77</accession>
<gene>
    <name evidence="1" type="ORF">GGQ55_002104</name>
</gene>
<dbReference type="AlphaFoldDB" id="A0A853CF77"/>